<dbReference type="SMART" id="SM00909">
    <property type="entry name" value="Germane"/>
    <property type="match status" value="2"/>
</dbReference>
<feature type="domain" description="GerMN" evidence="3">
    <location>
        <begin position="201"/>
        <end position="288"/>
    </location>
</feature>
<name>A0A927UBP0_9FIRM</name>
<evidence type="ECO:0000313" key="5">
    <source>
        <dbReference type="Proteomes" id="UP000766246"/>
    </source>
</evidence>
<evidence type="ECO:0000313" key="4">
    <source>
        <dbReference type="EMBL" id="MBE5919369.1"/>
    </source>
</evidence>
<accession>A0A927UBP0</accession>
<evidence type="ECO:0000256" key="2">
    <source>
        <dbReference type="SAM" id="SignalP"/>
    </source>
</evidence>
<feature type="region of interest" description="Disordered" evidence="1">
    <location>
        <begin position="309"/>
        <end position="335"/>
    </location>
</feature>
<dbReference type="Proteomes" id="UP000766246">
    <property type="component" value="Unassembled WGS sequence"/>
</dbReference>
<keyword evidence="2" id="KW-0732">Signal</keyword>
<sequence>MKNLKRVLSILMIVVMSLCTMACEKTTAISNGKIYYVRADKAGIIPFKYNFESTDTDGAISEALKQLASDVDDIDAINTIPSGVDVKNWELNNKSLDLYLVGDYESLDTYTEILVRAAIVKTLVQIKGVNSVSIFVNDSPLTDSTGEAIGAMSADTFIEDFGQETDSLLHTDLKLYFASADGVSTVPETRDVYYSRNVSLEKLVIDQLLKGPDTDGLLSAIPTGTKLNSITVSENGVCIVNFDGAIETVVSGVTENVTVYSIVNSLTELDNVKQVQILVNGETPHISNVDIDMSKAISRNEDIINEQNLNFEDEQEYLDEDYSEGYTEDEKVPAE</sequence>
<proteinExistence type="predicted"/>
<feature type="domain" description="GerMN" evidence="3">
    <location>
        <begin position="60"/>
        <end position="145"/>
    </location>
</feature>
<evidence type="ECO:0000259" key="3">
    <source>
        <dbReference type="SMART" id="SM00909"/>
    </source>
</evidence>
<feature type="chain" id="PRO_5038622514" evidence="2">
    <location>
        <begin position="23"/>
        <end position="335"/>
    </location>
</feature>
<dbReference type="Pfam" id="PF10646">
    <property type="entry name" value="Germane"/>
    <property type="match status" value="2"/>
</dbReference>
<dbReference type="EMBL" id="SVER01000012">
    <property type="protein sequence ID" value="MBE5919369.1"/>
    <property type="molecule type" value="Genomic_DNA"/>
</dbReference>
<comment type="caution">
    <text evidence="4">The sequence shown here is derived from an EMBL/GenBank/DDBJ whole genome shotgun (WGS) entry which is preliminary data.</text>
</comment>
<evidence type="ECO:0000256" key="1">
    <source>
        <dbReference type="SAM" id="MobiDB-lite"/>
    </source>
</evidence>
<protein>
    <submittedName>
        <fullName evidence="4">Sporulation and spore germination</fullName>
    </submittedName>
</protein>
<feature type="signal peptide" evidence="2">
    <location>
        <begin position="1"/>
        <end position="22"/>
    </location>
</feature>
<dbReference type="InterPro" id="IPR019606">
    <property type="entry name" value="GerMN"/>
</dbReference>
<feature type="compositionally biased region" description="Acidic residues" evidence="1">
    <location>
        <begin position="311"/>
        <end position="327"/>
    </location>
</feature>
<gene>
    <name evidence="4" type="ORF">E7272_05925</name>
</gene>
<dbReference type="AlphaFoldDB" id="A0A927UBP0"/>
<reference evidence="4" key="1">
    <citation type="submission" date="2019-04" db="EMBL/GenBank/DDBJ databases">
        <title>Evolution of Biomass-Degrading Anaerobic Consortia Revealed by Metagenomics.</title>
        <authorList>
            <person name="Peng X."/>
        </authorList>
    </citation>
    <scope>NUCLEOTIDE SEQUENCE</scope>
    <source>
        <strain evidence="4">SIG311</strain>
    </source>
</reference>
<organism evidence="4 5">
    <name type="scientific">Pseudobutyrivibrio ruminis</name>
    <dbReference type="NCBI Taxonomy" id="46206"/>
    <lineage>
        <taxon>Bacteria</taxon>
        <taxon>Bacillati</taxon>
        <taxon>Bacillota</taxon>
        <taxon>Clostridia</taxon>
        <taxon>Lachnospirales</taxon>
        <taxon>Lachnospiraceae</taxon>
        <taxon>Pseudobutyrivibrio</taxon>
    </lineage>
</organism>